<accession>T2DKY7</accession>
<dbReference type="KEGG" id="amc:MADE_000001021665"/>
<dbReference type="EMBL" id="CP001103">
    <property type="protein sequence ID" value="AGV54026.1"/>
    <property type="molecule type" value="Genomic_DNA"/>
</dbReference>
<keyword evidence="2" id="KW-1185">Reference proteome</keyword>
<reference evidence="1 2" key="1">
    <citation type="journal article" date="2008" name="ISME J.">
        <title>Comparative genomics of two ecotypes of the marine planktonic copiotroph Alteromonas macleodii suggests alternative lifestyles associated with different kinds of particulate organic matter.</title>
        <authorList>
            <person name="Ivars-Martinez E."/>
            <person name="Martin-Cuadrado A.B."/>
            <person name="D'Auria G."/>
            <person name="Mira A."/>
            <person name="Ferriera S."/>
            <person name="Johnson J."/>
            <person name="Friedman R."/>
            <person name="Rodriguez-Valera F."/>
        </authorList>
    </citation>
    <scope>NUCLEOTIDE SEQUENCE [LARGE SCALE GENOMIC DNA]</scope>
    <source>
        <strain evidence="2">DSM 17117 / CIP 110805 / LMG 28347 / Deep ecotype</strain>
    </source>
</reference>
<name>T2DKY7_ALTMD</name>
<gene>
    <name evidence="1" type="ORF">MADE_000001021665</name>
</gene>
<dbReference type="HOGENOM" id="CLU_3179383_0_0_6"/>
<evidence type="ECO:0000313" key="1">
    <source>
        <dbReference type="EMBL" id="AGV54026.1"/>
    </source>
</evidence>
<protein>
    <submittedName>
        <fullName evidence="1">Uncharacterized protein</fullName>
    </submittedName>
</protein>
<proteinExistence type="predicted"/>
<sequence length="46" mass="5334">MKSEDNRLITVDRYPEIKYKERHARALEACVMPMRKSASHICAGDL</sequence>
<dbReference type="RefSeq" id="WP_023559664.1">
    <property type="nucleotide sequence ID" value="NC_011138.3"/>
</dbReference>
<evidence type="ECO:0000313" key="2">
    <source>
        <dbReference type="Proteomes" id="UP000001870"/>
    </source>
</evidence>
<reference evidence="1 2" key="2">
    <citation type="journal article" date="2015" name="Antonie Van Leeuwenhoek">
        <title>Ecophysiological diversity of a novel member of the genus Alteromonas, and description of Alteromonas mediterranea sp. nov.</title>
        <authorList>
            <person name="Ivanova E.P."/>
            <person name="Lopez-Perez M."/>
            <person name="Zabalos M."/>
            <person name="Nguyen S.H."/>
            <person name="Webb H.K."/>
            <person name="Ryan J."/>
            <person name="Lagutin K."/>
            <person name="Vyssotski M."/>
            <person name="Crawford R.J."/>
            <person name="Rodriguez-Valera F."/>
        </authorList>
    </citation>
    <scope>NUCLEOTIDE SEQUENCE [LARGE SCALE GENOMIC DNA]</scope>
    <source>
        <strain evidence="2">DSM 17117 / CIP 110805 / LMG 28347 / Deep ecotype</strain>
    </source>
</reference>
<dbReference type="AlphaFoldDB" id="T2DKY7"/>
<organism evidence="1 2">
    <name type="scientific">Alteromonas mediterranea (strain DSM 17117 / CIP 110805 / LMG 28347 / Deep ecotype)</name>
    <dbReference type="NCBI Taxonomy" id="1774373"/>
    <lineage>
        <taxon>Bacteria</taxon>
        <taxon>Pseudomonadati</taxon>
        <taxon>Pseudomonadota</taxon>
        <taxon>Gammaproteobacteria</taxon>
        <taxon>Alteromonadales</taxon>
        <taxon>Alteromonadaceae</taxon>
        <taxon>Alteromonas/Salinimonas group</taxon>
        <taxon>Alteromonas</taxon>
    </lineage>
</organism>
<dbReference type="Proteomes" id="UP000001870">
    <property type="component" value="Chromosome"/>
</dbReference>